<dbReference type="PROSITE" id="PS50011">
    <property type="entry name" value="PROTEIN_KINASE_DOM"/>
    <property type="match status" value="1"/>
</dbReference>
<dbReference type="PANTHER" id="PTHR24348">
    <property type="entry name" value="SERINE/THREONINE-PROTEIN KINASE UNC-51-RELATED"/>
    <property type="match status" value="1"/>
</dbReference>
<dbReference type="GO" id="GO:0004674">
    <property type="term" value="F:protein serine/threonine kinase activity"/>
    <property type="evidence" value="ECO:0007669"/>
    <property type="project" value="InterPro"/>
</dbReference>
<dbReference type="InterPro" id="IPR045269">
    <property type="entry name" value="Atg1-like"/>
</dbReference>
<dbReference type="Gene3D" id="3.30.200.20">
    <property type="entry name" value="Phosphorylase Kinase, domain 1"/>
    <property type="match status" value="1"/>
</dbReference>
<dbReference type="GO" id="GO:0010506">
    <property type="term" value="P:regulation of autophagy"/>
    <property type="evidence" value="ECO:0007669"/>
    <property type="project" value="InterPro"/>
</dbReference>
<sequence>MRANLIIDNRKRGQALVPQNRSKTRVQIREEKSKFSLSPEEEKLYGERFPAGYKKLKVLGRGGCAIVWLAEDSLTGKKVAVKQISRLSGSNAVDSCKREIHFGSLLNEIAHPALKSIARLLGSKSDKSDLWALYEVGGLSLSKALYHVKGEFVRGERIYLIEHPPLYEDFSHISTLRYFLKELLEIISVLSSMNIVHSDLKPDNILVSEGRYVGIKLIDFGSAYHFLGNGSISTATPEYMPPESLEKSHTPGDHIKELALTSQPWSFDIWSVGMILLEIISGIPLWMSLKSRVLRHDKLITCRGLLAAQGRDPGGIMRAQIEITRDVSGIIKKVSAFDVPDSLCDLIEKMLKWDPMRRISPAQALNHQFMTF</sequence>
<dbReference type="InterPro" id="IPR011009">
    <property type="entry name" value="Kinase-like_dom_sf"/>
</dbReference>
<accession>A0A1R2CX07</accession>
<dbReference type="PROSITE" id="PS00108">
    <property type="entry name" value="PROTEIN_KINASE_ST"/>
    <property type="match status" value="1"/>
</dbReference>
<dbReference type="EMBL" id="MPUH01000041">
    <property type="protein sequence ID" value="OMJ93532.1"/>
    <property type="molecule type" value="Genomic_DNA"/>
</dbReference>
<protein>
    <recommendedName>
        <fullName evidence="1">Protein kinase domain-containing protein</fullName>
    </recommendedName>
</protein>
<feature type="domain" description="Protein kinase" evidence="1">
    <location>
        <begin position="53"/>
        <end position="370"/>
    </location>
</feature>
<dbReference type="OrthoDB" id="10264738at2759"/>
<comment type="caution">
    <text evidence="2">The sequence shown here is derived from an EMBL/GenBank/DDBJ whole genome shotgun (WGS) entry which is preliminary data.</text>
</comment>
<dbReference type="SMART" id="SM00220">
    <property type="entry name" value="S_TKc"/>
    <property type="match status" value="1"/>
</dbReference>
<organism evidence="2 3">
    <name type="scientific">Stentor coeruleus</name>
    <dbReference type="NCBI Taxonomy" id="5963"/>
    <lineage>
        <taxon>Eukaryota</taxon>
        <taxon>Sar</taxon>
        <taxon>Alveolata</taxon>
        <taxon>Ciliophora</taxon>
        <taxon>Postciliodesmatophora</taxon>
        <taxon>Heterotrichea</taxon>
        <taxon>Heterotrichida</taxon>
        <taxon>Stentoridae</taxon>
        <taxon>Stentor</taxon>
    </lineage>
</organism>
<proteinExistence type="predicted"/>
<dbReference type="GO" id="GO:0005737">
    <property type="term" value="C:cytoplasm"/>
    <property type="evidence" value="ECO:0007669"/>
    <property type="project" value="TreeGrafter"/>
</dbReference>
<dbReference type="AlphaFoldDB" id="A0A1R2CX07"/>
<evidence type="ECO:0000313" key="2">
    <source>
        <dbReference type="EMBL" id="OMJ93532.1"/>
    </source>
</evidence>
<dbReference type="Gene3D" id="1.10.510.10">
    <property type="entry name" value="Transferase(Phosphotransferase) domain 1"/>
    <property type="match status" value="1"/>
</dbReference>
<name>A0A1R2CX07_9CILI</name>
<dbReference type="InterPro" id="IPR000719">
    <property type="entry name" value="Prot_kinase_dom"/>
</dbReference>
<dbReference type="Pfam" id="PF00069">
    <property type="entry name" value="Pkinase"/>
    <property type="match status" value="1"/>
</dbReference>
<dbReference type="GO" id="GO:0005524">
    <property type="term" value="F:ATP binding"/>
    <property type="evidence" value="ECO:0007669"/>
    <property type="project" value="InterPro"/>
</dbReference>
<reference evidence="2 3" key="1">
    <citation type="submission" date="2016-11" db="EMBL/GenBank/DDBJ databases">
        <title>The macronuclear genome of Stentor coeruleus: a giant cell with tiny introns.</title>
        <authorList>
            <person name="Slabodnick M."/>
            <person name="Ruby J.G."/>
            <person name="Reiff S.B."/>
            <person name="Swart E.C."/>
            <person name="Gosai S."/>
            <person name="Prabakaran S."/>
            <person name="Witkowska E."/>
            <person name="Larue G.E."/>
            <person name="Fisher S."/>
            <person name="Freeman R.M."/>
            <person name="Gunawardena J."/>
            <person name="Chu W."/>
            <person name="Stover N.A."/>
            <person name="Gregory B.D."/>
            <person name="Nowacki M."/>
            <person name="Derisi J."/>
            <person name="Roy S.W."/>
            <person name="Marshall W.F."/>
            <person name="Sood P."/>
        </authorList>
    </citation>
    <scope>NUCLEOTIDE SEQUENCE [LARGE SCALE GENOMIC DNA]</scope>
    <source>
        <strain evidence="2">WM001</strain>
    </source>
</reference>
<evidence type="ECO:0000313" key="3">
    <source>
        <dbReference type="Proteomes" id="UP000187209"/>
    </source>
</evidence>
<dbReference type="Proteomes" id="UP000187209">
    <property type="component" value="Unassembled WGS sequence"/>
</dbReference>
<gene>
    <name evidence="2" type="ORF">SteCoe_3510</name>
</gene>
<dbReference type="SUPFAM" id="SSF56112">
    <property type="entry name" value="Protein kinase-like (PK-like)"/>
    <property type="match status" value="1"/>
</dbReference>
<dbReference type="InterPro" id="IPR008271">
    <property type="entry name" value="Ser/Thr_kinase_AS"/>
</dbReference>
<evidence type="ECO:0000259" key="1">
    <source>
        <dbReference type="PROSITE" id="PS50011"/>
    </source>
</evidence>
<keyword evidence="3" id="KW-1185">Reference proteome</keyword>